<dbReference type="Proteomes" id="UP000805614">
    <property type="component" value="Unassembled WGS sequence"/>
</dbReference>
<dbReference type="InterPro" id="IPR029063">
    <property type="entry name" value="SAM-dependent_MTases_sf"/>
</dbReference>
<gene>
    <name evidence="1" type="ORF">HKK74_28225</name>
</gene>
<dbReference type="RefSeq" id="WP_187246400.1">
    <property type="nucleotide sequence ID" value="NZ_BAAAOK010000009.1"/>
</dbReference>
<evidence type="ECO:0000313" key="1">
    <source>
        <dbReference type="EMBL" id="MBC6469354.1"/>
    </source>
</evidence>
<organism evidence="1 2">
    <name type="scientific">Actinomadura alba</name>
    <dbReference type="NCBI Taxonomy" id="406431"/>
    <lineage>
        <taxon>Bacteria</taxon>
        <taxon>Bacillati</taxon>
        <taxon>Actinomycetota</taxon>
        <taxon>Actinomycetes</taxon>
        <taxon>Streptosporangiales</taxon>
        <taxon>Thermomonosporaceae</taxon>
        <taxon>Actinomadura</taxon>
    </lineage>
</organism>
<accession>A0ABR7LWX5</accession>
<evidence type="ECO:0000313" key="2">
    <source>
        <dbReference type="Proteomes" id="UP000805614"/>
    </source>
</evidence>
<dbReference type="PANTHER" id="PTHR39290:SF6">
    <property type="entry name" value="S-ADENOSYL-L-METHIONINE-DEPENDENT METHYLTRANSFERASES SUPERFAMILY PROTEIN"/>
    <property type="match status" value="1"/>
</dbReference>
<name>A0ABR7LWX5_9ACTN</name>
<comment type="caution">
    <text evidence="1">The sequence shown here is derived from an EMBL/GenBank/DDBJ whole genome shotgun (WGS) entry which is preliminary data.</text>
</comment>
<keyword evidence="2" id="KW-1185">Reference proteome</keyword>
<dbReference type="SUPFAM" id="SSF53335">
    <property type="entry name" value="S-adenosyl-L-methionine-dependent methyltransferases"/>
    <property type="match status" value="1"/>
</dbReference>
<evidence type="ECO:0008006" key="3">
    <source>
        <dbReference type="Google" id="ProtNLM"/>
    </source>
</evidence>
<reference evidence="1 2" key="1">
    <citation type="submission" date="2020-06" db="EMBL/GenBank/DDBJ databases">
        <title>Actinomadura xiongansis sp. nov., isolated from soil of Baiyangdian.</title>
        <authorList>
            <person name="Zhang X."/>
        </authorList>
    </citation>
    <scope>NUCLEOTIDE SEQUENCE [LARGE SCALE GENOMIC DNA]</scope>
    <source>
        <strain evidence="1 2">HBUM206468</strain>
    </source>
</reference>
<proteinExistence type="predicted"/>
<dbReference type="PANTHER" id="PTHR39290">
    <property type="entry name" value="C3H1-TYPE DOMAIN-CONTAINING PROTEIN-RELATED"/>
    <property type="match status" value="1"/>
</dbReference>
<sequence length="250" mass="26720">MTVSAELAEIHHWWTAGFGSTAPTAGPVPFPIAGSTGDQTTREGVDNPYWQLVRQLPSVGAGEGGEGVAADGFARGLPVGHHLLTKRYSWAIPSPGDIAWLGRMLGRSGLVEIGAGSGYWAWQARQAGIDVLAYEPSDPADNGYSDGIEYVTTLRGDHTAAGRHPDRALLLCWPSQDDPWAALALAAYRGDLLIYIGEGPGGHCADDGFFELLSSRWTRVGSSPHHVPWSRTRCTMTAYRRTARAIAAGP</sequence>
<dbReference type="EMBL" id="JABVEC010000026">
    <property type="protein sequence ID" value="MBC6469354.1"/>
    <property type="molecule type" value="Genomic_DNA"/>
</dbReference>
<protein>
    <recommendedName>
        <fullName evidence="3">Class I SAM-dependent methyltransferase</fullName>
    </recommendedName>
</protein>